<evidence type="ECO:0000256" key="2">
    <source>
        <dbReference type="ARBA" id="ARBA00012838"/>
    </source>
</evidence>
<evidence type="ECO:0000259" key="12">
    <source>
        <dbReference type="Pfam" id="PF09334"/>
    </source>
</evidence>
<keyword evidence="3 10" id="KW-0436">Ligase</keyword>
<evidence type="ECO:0000256" key="7">
    <source>
        <dbReference type="ARBA" id="ARBA00023146"/>
    </source>
</evidence>
<dbReference type="InterPro" id="IPR002300">
    <property type="entry name" value="aa-tRNA-synth_Ia"/>
</dbReference>
<proteinExistence type="inferred from homology"/>
<evidence type="ECO:0000256" key="5">
    <source>
        <dbReference type="ARBA" id="ARBA00022840"/>
    </source>
</evidence>
<dbReference type="PANTHER" id="PTHR43326">
    <property type="entry name" value="METHIONYL-TRNA SYNTHETASE"/>
    <property type="match status" value="1"/>
</dbReference>
<dbReference type="Proteomes" id="UP000789901">
    <property type="component" value="Unassembled WGS sequence"/>
</dbReference>
<evidence type="ECO:0000256" key="1">
    <source>
        <dbReference type="ARBA" id="ARBA00005594"/>
    </source>
</evidence>
<keyword evidence="6 10" id="KW-0648">Protein biosynthesis</keyword>
<evidence type="ECO:0000259" key="11">
    <source>
        <dbReference type="Pfam" id="PF00133"/>
    </source>
</evidence>
<organism evidence="13 14">
    <name type="scientific">Gigaspora margarita</name>
    <dbReference type="NCBI Taxonomy" id="4874"/>
    <lineage>
        <taxon>Eukaryota</taxon>
        <taxon>Fungi</taxon>
        <taxon>Fungi incertae sedis</taxon>
        <taxon>Mucoromycota</taxon>
        <taxon>Glomeromycotina</taxon>
        <taxon>Glomeromycetes</taxon>
        <taxon>Diversisporales</taxon>
        <taxon>Gigasporaceae</taxon>
        <taxon>Gigaspora</taxon>
    </lineage>
</organism>
<dbReference type="SUPFAM" id="SSF47323">
    <property type="entry name" value="Anticodon-binding domain of a subclass of class I aminoacyl-tRNA synthetases"/>
    <property type="match status" value="1"/>
</dbReference>
<protein>
    <recommendedName>
        <fullName evidence="2">methionine--tRNA ligase</fullName>
        <ecNumber evidence="2">6.1.1.10</ecNumber>
    </recommendedName>
    <alternativeName>
        <fullName evidence="8">Methionyl-tRNA synthetase</fullName>
    </alternativeName>
</protein>
<dbReference type="PROSITE" id="PS00178">
    <property type="entry name" value="AA_TRNA_LIGASE_I"/>
    <property type="match status" value="1"/>
</dbReference>
<dbReference type="Pfam" id="PF00133">
    <property type="entry name" value="tRNA-synt_1"/>
    <property type="match status" value="1"/>
</dbReference>
<dbReference type="EMBL" id="CAJVQB010000005">
    <property type="protein sequence ID" value="CAG8456926.1"/>
    <property type="molecule type" value="Genomic_DNA"/>
</dbReference>
<keyword evidence="7 10" id="KW-0030">Aminoacyl-tRNA synthetase</keyword>
<feature type="domain" description="Aminoacyl-tRNA synthetase class Ia" evidence="11">
    <location>
        <begin position="72"/>
        <end position="188"/>
    </location>
</feature>
<dbReference type="Gene3D" id="3.90.79.10">
    <property type="entry name" value="Nucleoside Triphosphate Pyrophosphohydrolase"/>
    <property type="match status" value="1"/>
</dbReference>
<reference evidence="13 14" key="1">
    <citation type="submission" date="2021-06" db="EMBL/GenBank/DDBJ databases">
        <authorList>
            <person name="Kallberg Y."/>
            <person name="Tangrot J."/>
            <person name="Rosling A."/>
        </authorList>
    </citation>
    <scope>NUCLEOTIDE SEQUENCE [LARGE SCALE GENOMIC DNA]</scope>
    <source>
        <strain evidence="13 14">120-4 pot B 10/14</strain>
    </source>
</reference>
<name>A0ABM8VVH1_GIGMA</name>
<dbReference type="SUPFAM" id="SSF52374">
    <property type="entry name" value="Nucleotidylyl transferase"/>
    <property type="match status" value="1"/>
</dbReference>
<sequence>MAKHFYITTPIFYPNDRLHLGHAYAMILADIIARYKKSQGYEVYFQTGSDEHGEKIEKKAKLGISEHVFYRTSSINHKEKVQKIFTELLNKGDIYLGEYQGKYCISCEDYVSDSKIINDNRCPTPNCQSELRKIKEPAYFLRVSKCYSQLIEYYQKNPDFLCPPNIKKELIESFLKNDIRDLCITRKKGETPEAAAKREIWEETNLTITDLEKMGIKEQEKKSIGEIKFFTAPEIQEIINQKPDRGAEYVLEKLTGAKKEKKSWEIVQIIDKMSKSKGNVIDPLELLKKYPPDLLRAYFVAKINFLQDGVCDEDLLKDFYHDFFVNNLSNLVSRVNKMLHLYNGGVIPELKEEVKIDKKILSERLKNEKLMGYKKKCNLVAEEFQENMNQYELTNAFSQIQNLLNESNKLISDLAPWELAKKGDVVLLNNTLNYLSNGIKIVAFLLSCIIPETSEKILATFNINQQKLN</sequence>
<feature type="domain" description="Methionyl/Leucyl tRNA synthetase" evidence="12">
    <location>
        <begin position="271"/>
        <end position="335"/>
    </location>
</feature>
<accession>A0ABM8VVH1</accession>
<evidence type="ECO:0000256" key="6">
    <source>
        <dbReference type="ARBA" id="ARBA00022917"/>
    </source>
</evidence>
<comment type="catalytic activity">
    <reaction evidence="9">
        <text>tRNA(Leu) + L-leucine + ATP = L-leucyl-tRNA(Leu) + AMP + diphosphate</text>
        <dbReference type="Rhea" id="RHEA:11688"/>
        <dbReference type="Rhea" id="RHEA-COMP:9613"/>
        <dbReference type="Rhea" id="RHEA-COMP:9622"/>
        <dbReference type="ChEBI" id="CHEBI:30616"/>
        <dbReference type="ChEBI" id="CHEBI:33019"/>
        <dbReference type="ChEBI" id="CHEBI:57427"/>
        <dbReference type="ChEBI" id="CHEBI:78442"/>
        <dbReference type="ChEBI" id="CHEBI:78494"/>
        <dbReference type="ChEBI" id="CHEBI:456215"/>
        <dbReference type="EC" id="6.1.1.4"/>
    </reaction>
</comment>
<evidence type="ECO:0000256" key="9">
    <source>
        <dbReference type="ARBA" id="ARBA00047469"/>
    </source>
</evidence>
<evidence type="ECO:0000256" key="8">
    <source>
        <dbReference type="ARBA" id="ARBA00030904"/>
    </source>
</evidence>
<feature type="domain" description="Methionyl/Leucyl tRNA synthetase" evidence="12">
    <location>
        <begin position="6"/>
        <end position="61"/>
    </location>
</feature>
<keyword evidence="14" id="KW-1185">Reference proteome</keyword>
<dbReference type="InterPro" id="IPR015413">
    <property type="entry name" value="Methionyl/Leucyl_tRNA_Synth"/>
</dbReference>
<gene>
    <name evidence="13" type="ORF">GMARGA_LOCUS106</name>
</gene>
<dbReference type="PANTHER" id="PTHR43326:SF1">
    <property type="entry name" value="METHIONINE--TRNA LIGASE, MITOCHONDRIAL"/>
    <property type="match status" value="1"/>
</dbReference>
<dbReference type="EC" id="6.1.1.10" evidence="2"/>
<dbReference type="InterPro" id="IPR001412">
    <property type="entry name" value="aa-tRNA-synth_I_CS"/>
</dbReference>
<evidence type="ECO:0000256" key="3">
    <source>
        <dbReference type="ARBA" id="ARBA00022598"/>
    </source>
</evidence>
<evidence type="ECO:0000313" key="13">
    <source>
        <dbReference type="EMBL" id="CAG8456926.1"/>
    </source>
</evidence>
<evidence type="ECO:0000256" key="4">
    <source>
        <dbReference type="ARBA" id="ARBA00022741"/>
    </source>
</evidence>
<comment type="similarity">
    <text evidence="1 10">Belongs to the class-I aminoacyl-tRNA synthetase family.</text>
</comment>
<evidence type="ECO:0000256" key="10">
    <source>
        <dbReference type="RuleBase" id="RU363035"/>
    </source>
</evidence>
<dbReference type="PRINTS" id="PR01041">
    <property type="entry name" value="TRNASYNTHMET"/>
</dbReference>
<evidence type="ECO:0000313" key="14">
    <source>
        <dbReference type="Proteomes" id="UP000789901"/>
    </source>
</evidence>
<dbReference type="InterPro" id="IPR023457">
    <property type="entry name" value="Met-tRNA_synth_2"/>
</dbReference>
<dbReference type="Gene3D" id="1.10.730.10">
    <property type="entry name" value="Isoleucyl-tRNA Synthetase, Domain 1"/>
    <property type="match status" value="1"/>
</dbReference>
<dbReference type="Pfam" id="PF09334">
    <property type="entry name" value="tRNA-synt_1g"/>
    <property type="match status" value="2"/>
</dbReference>
<dbReference type="InterPro" id="IPR014729">
    <property type="entry name" value="Rossmann-like_a/b/a_fold"/>
</dbReference>
<keyword evidence="4 10" id="KW-0547">Nucleotide-binding</keyword>
<comment type="caution">
    <text evidence="13">The sequence shown here is derived from an EMBL/GenBank/DDBJ whole genome shotgun (WGS) entry which is preliminary data.</text>
</comment>
<dbReference type="Gene3D" id="3.40.50.620">
    <property type="entry name" value="HUPs"/>
    <property type="match status" value="2"/>
</dbReference>
<dbReference type="InterPro" id="IPR009080">
    <property type="entry name" value="tRNAsynth_Ia_anticodon-bd"/>
</dbReference>
<dbReference type="Gene3D" id="2.170.220.10">
    <property type="match status" value="1"/>
</dbReference>
<keyword evidence="5 10" id="KW-0067">ATP-binding</keyword>
<dbReference type="InterPro" id="IPR033911">
    <property type="entry name" value="MetRS_core"/>
</dbReference>